<accession>A0A8S2FWT3</accession>
<comment type="caution">
    <text evidence="2">The sequence shown here is derived from an EMBL/GenBank/DDBJ whole genome shotgun (WGS) entry which is preliminary data.</text>
</comment>
<dbReference type="InterPro" id="IPR036397">
    <property type="entry name" value="RNaseH_sf"/>
</dbReference>
<reference evidence="2" key="1">
    <citation type="submission" date="2021-02" db="EMBL/GenBank/DDBJ databases">
        <authorList>
            <person name="Nowell W R."/>
        </authorList>
    </citation>
    <scope>NUCLEOTIDE SEQUENCE</scope>
</reference>
<sequence>MCHNELTDYAKSPKRSWRKYQLQKWLDEHNIRYDVKLKKIELLEIAFAHVPPKRYKTNTAVNVFSVEIVHLPIKHCVLNPIELAWAQLKAYVRSHNTNFRLNDIRSLCEEYIAALDDENSRRFIDHAQKVEKQFRLPDDFVENDIEPRLISEDEDDESVVDVNSDNEEENDF</sequence>
<dbReference type="PANTHER" id="PTHR33939:SF1">
    <property type="entry name" value="DUF4371 DOMAIN-CONTAINING PROTEIN"/>
    <property type="match status" value="1"/>
</dbReference>
<dbReference type="Proteomes" id="UP000677228">
    <property type="component" value="Unassembled WGS sequence"/>
</dbReference>
<dbReference type="GO" id="GO:0003676">
    <property type="term" value="F:nucleic acid binding"/>
    <property type="evidence" value="ECO:0007669"/>
    <property type="project" value="InterPro"/>
</dbReference>
<protein>
    <recommendedName>
        <fullName evidence="6">Tc1-like transposase DDE domain-containing protein</fullName>
    </recommendedName>
</protein>
<feature type="compositionally biased region" description="Acidic residues" evidence="1">
    <location>
        <begin position="152"/>
        <end position="172"/>
    </location>
</feature>
<dbReference type="EMBL" id="CAJOBC010107074">
    <property type="protein sequence ID" value="CAF4506854.1"/>
    <property type="molecule type" value="Genomic_DNA"/>
</dbReference>
<evidence type="ECO:0000313" key="3">
    <source>
        <dbReference type="EMBL" id="CAF4370528.1"/>
    </source>
</evidence>
<proteinExistence type="predicted"/>
<dbReference type="OrthoDB" id="10048767at2759"/>
<name>A0A8S2FWT3_9BILA</name>
<evidence type="ECO:0000256" key="1">
    <source>
        <dbReference type="SAM" id="MobiDB-lite"/>
    </source>
</evidence>
<gene>
    <name evidence="2" type="ORF">OVA965_LOCUS40569</name>
    <name evidence="4" type="ORF">SRO942_LOCUS45109</name>
    <name evidence="3" type="ORF">TMI583_LOCUS42024</name>
</gene>
<dbReference type="EMBL" id="CAJOBA010067309">
    <property type="protein sequence ID" value="CAF4370528.1"/>
    <property type="molecule type" value="Genomic_DNA"/>
</dbReference>
<dbReference type="Proteomes" id="UP000682733">
    <property type="component" value="Unassembled WGS sequence"/>
</dbReference>
<dbReference type="Gene3D" id="3.30.420.10">
    <property type="entry name" value="Ribonuclease H-like superfamily/Ribonuclease H"/>
    <property type="match status" value="1"/>
</dbReference>
<dbReference type="AlphaFoldDB" id="A0A8S2FWT3"/>
<dbReference type="EMBL" id="CAJNOK010044431">
    <property type="protein sequence ID" value="CAF1574492.1"/>
    <property type="molecule type" value="Genomic_DNA"/>
</dbReference>
<dbReference type="PANTHER" id="PTHR33939">
    <property type="entry name" value="PROTEIN CBG22215"/>
    <property type="match status" value="1"/>
</dbReference>
<evidence type="ECO:0000313" key="5">
    <source>
        <dbReference type="Proteomes" id="UP000677228"/>
    </source>
</evidence>
<evidence type="ECO:0008006" key="6">
    <source>
        <dbReference type="Google" id="ProtNLM"/>
    </source>
</evidence>
<evidence type="ECO:0000313" key="4">
    <source>
        <dbReference type="EMBL" id="CAF4506854.1"/>
    </source>
</evidence>
<feature type="region of interest" description="Disordered" evidence="1">
    <location>
        <begin position="147"/>
        <end position="172"/>
    </location>
</feature>
<dbReference type="Proteomes" id="UP000681722">
    <property type="component" value="Unassembled WGS sequence"/>
</dbReference>
<evidence type="ECO:0000313" key="2">
    <source>
        <dbReference type="EMBL" id="CAF1574492.1"/>
    </source>
</evidence>
<organism evidence="2 5">
    <name type="scientific">Didymodactylos carnosus</name>
    <dbReference type="NCBI Taxonomy" id="1234261"/>
    <lineage>
        <taxon>Eukaryota</taxon>
        <taxon>Metazoa</taxon>
        <taxon>Spiralia</taxon>
        <taxon>Gnathifera</taxon>
        <taxon>Rotifera</taxon>
        <taxon>Eurotatoria</taxon>
        <taxon>Bdelloidea</taxon>
        <taxon>Philodinida</taxon>
        <taxon>Philodinidae</taxon>
        <taxon>Didymodactylos</taxon>
    </lineage>
</organism>